<evidence type="ECO:0000256" key="1">
    <source>
        <dbReference type="SAM" id="Phobius"/>
    </source>
</evidence>
<organism evidence="3 4">
    <name type="scientific">Leptospira jelokensis</name>
    <dbReference type="NCBI Taxonomy" id="2484931"/>
    <lineage>
        <taxon>Bacteria</taxon>
        <taxon>Pseudomonadati</taxon>
        <taxon>Spirochaetota</taxon>
        <taxon>Spirochaetia</taxon>
        <taxon>Leptospirales</taxon>
        <taxon>Leptospiraceae</taxon>
        <taxon>Leptospira</taxon>
    </lineage>
</organism>
<keyword evidence="1" id="KW-0472">Membrane</keyword>
<dbReference type="RefSeq" id="WP_135642770.1">
    <property type="nucleotide sequence ID" value="NZ_RQGH01000026.1"/>
</dbReference>
<feature type="domain" description="AB hydrolase-1" evidence="2">
    <location>
        <begin position="63"/>
        <end position="313"/>
    </location>
</feature>
<sequence length="332" mass="37546">MKQIKNLTLFSFFVILSIFVFYASLRFFRETDSPEEIAPKTGRFVQSNDVKIYIQELGDPKNPAVVLIHGMGSWSELWKETMVELSENGYYAIAIDLPPFGFSERPAPKELNSKQQAKRIVTILDAIGIQNFHLVGHSFGGGATLHTALTIPNRILSLQLVDIAVNLDVKKEPTVSEPSFMEKLWNLSYLRNRLLEVTATNPHLTKFLFSQFVHSPDCITEEKVKVIQMPMRLKGTTAFLGDWLGEFIFHSNDELARDFQTSENQLQMPIVIVWGELDTVTPISDANKIQSKLKNSRLHLIAGVGHIPQLESPKDFHKVLIDNLKSVDGNQN</sequence>
<evidence type="ECO:0000313" key="4">
    <source>
        <dbReference type="Proteomes" id="UP000297567"/>
    </source>
</evidence>
<comment type="caution">
    <text evidence="3">The sequence shown here is derived from an EMBL/GenBank/DDBJ whole genome shotgun (WGS) entry which is preliminary data.</text>
</comment>
<keyword evidence="1" id="KW-1133">Transmembrane helix</keyword>
<dbReference type="Pfam" id="PF00561">
    <property type="entry name" value="Abhydrolase_1"/>
    <property type="match status" value="1"/>
</dbReference>
<dbReference type="Proteomes" id="UP000297567">
    <property type="component" value="Unassembled WGS sequence"/>
</dbReference>
<accession>A0A4Z0ZYK7</accession>
<dbReference type="PANTHER" id="PTHR43689:SF8">
    <property type="entry name" value="ALPHA_BETA-HYDROLASES SUPERFAMILY PROTEIN"/>
    <property type="match status" value="1"/>
</dbReference>
<evidence type="ECO:0000259" key="2">
    <source>
        <dbReference type="Pfam" id="PF00561"/>
    </source>
</evidence>
<name>A0A4Z0ZYK7_9LEPT</name>
<dbReference type="PANTHER" id="PTHR43689">
    <property type="entry name" value="HYDROLASE"/>
    <property type="match status" value="1"/>
</dbReference>
<dbReference type="PRINTS" id="PR00412">
    <property type="entry name" value="EPOXHYDRLASE"/>
</dbReference>
<keyword evidence="1" id="KW-0812">Transmembrane</keyword>
<dbReference type="InterPro" id="IPR000073">
    <property type="entry name" value="AB_hydrolase_1"/>
</dbReference>
<dbReference type="InterPro" id="IPR000639">
    <property type="entry name" value="Epox_hydrolase-like"/>
</dbReference>
<protein>
    <submittedName>
        <fullName evidence="3">Alpha/beta hydrolase</fullName>
    </submittedName>
</protein>
<dbReference type="InterPro" id="IPR029058">
    <property type="entry name" value="AB_hydrolase_fold"/>
</dbReference>
<dbReference type="AlphaFoldDB" id="A0A4Z0ZYK7"/>
<evidence type="ECO:0000313" key="3">
    <source>
        <dbReference type="EMBL" id="TGL65110.1"/>
    </source>
</evidence>
<dbReference type="Gene3D" id="3.40.50.1820">
    <property type="entry name" value="alpha/beta hydrolase"/>
    <property type="match status" value="1"/>
</dbReference>
<gene>
    <name evidence="3" type="ORF">EHQ62_11010</name>
</gene>
<dbReference type="GO" id="GO:0016787">
    <property type="term" value="F:hydrolase activity"/>
    <property type="evidence" value="ECO:0007669"/>
    <property type="project" value="UniProtKB-KW"/>
</dbReference>
<keyword evidence="3" id="KW-0378">Hydrolase</keyword>
<feature type="transmembrane region" description="Helical" evidence="1">
    <location>
        <begin position="7"/>
        <end position="25"/>
    </location>
</feature>
<proteinExistence type="predicted"/>
<keyword evidence="4" id="KW-1185">Reference proteome</keyword>
<reference evidence="3" key="1">
    <citation type="journal article" date="2019" name="PLoS Negl. Trop. Dis.">
        <title>Revisiting the worldwide diversity of Leptospira species in the environment.</title>
        <authorList>
            <person name="Vincent A.T."/>
            <person name="Schiettekatte O."/>
            <person name="Bourhy P."/>
            <person name="Veyrier F.J."/>
            <person name="Picardeau M."/>
        </authorList>
    </citation>
    <scope>NUCLEOTIDE SEQUENCE [LARGE SCALE GENOMIC DNA]</scope>
    <source>
        <strain evidence="3">201702451</strain>
    </source>
</reference>
<dbReference type="SUPFAM" id="SSF53474">
    <property type="entry name" value="alpha/beta-Hydrolases"/>
    <property type="match status" value="1"/>
</dbReference>
<dbReference type="PRINTS" id="PR00111">
    <property type="entry name" value="ABHYDROLASE"/>
</dbReference>
<dbReference type="EMBL" id="RQGH01000026">
    <property type="protein sequence ID" value="TGL65110.1"/>
    <property type="molecule type" value="Genomic_DNA"/>
</dbReference>